<dbReference type="Proteomes" id="UP000007800">
    <property type="component" value="Unassembled WGS sequence"/>
</dbReference>
<reference evidence="1 2" key="1">
    <citation type="submission" date="2008-07" db="EMBL/GenBank/DDBJ databases">
        <authorList>
            <person name="El-Sayed N."/>
            <person name="Caler E."/>
            <person name="Inman J."/>
            <person name="Amedeo P."/>
            <person name="Hass B."/>
            <person name="Wortman J."/>
        </authorList>
    </citation>
    <scope>NUCLEOTIDE SEQUENCE [LARGE SCALE GENOMIC DNA]</scope>
    <source>
        <strain evidence="2">ATCC 50983 / TXsc</strain>
    </source>
</reference>
<evidence type="ECO:0000313" key="1">
    <source>
        <dbReference type="EMBL" id="EER13790.1"/>
    </source>
</evidence>
<protein>
    <submittedName>
        <fullName evidence="1">Uncharacterized protein</fullName>
    </submittedName>
</protein>
<keyword evidence="2" id="KW-1185">Reference proteome</keyword>
<organism evidence="2">
    <name type="scientific">Perkinsus marinus (strain ATCC 50983 / TXsc)</name>
    <dbReference type="NCBI Taxonomy" id="423536"/>
    <lineage>
        <taxon>Eukaryota</taxon>
        <taxon>Sar</taxon>
        <taxon>Alveolata</taxon>
        <taxon>Perkinsozoa</taxon>
        <taxon>Perkinsea</taxon>
        <taxon>Perkinsida</taxon>
        <taxon>Perkinsidae</taxon>
        <taxon>Perkinsus</taxon>
    </lineage>
</organism>
<sequence>MSSTFTVTDLNEKLHFGETALSDQDYGCIGDRIPNLWYPESLQLALSGVDESSGMDSIKVISA</sequence>
<name>C5KP02_PERM5</name>
<proteinExistence type="predicted"/>
<dbReference type="AlphaFoldDB" id="C5KP02"/>
<evidence type="ECO:0000313" key="2">
    <source>
        <dbReference type="Proteomes" id="UP000007800"/>
    </source>
</evidence>
<gene>
    <name evidence="1" type="ORF">Pmar_PMAR000950</name>
</gene>
<dbReference type="GeneID" id="9059168"/>
<dbReference type="RefSeq" id="XP_002781995.1">
    <property type="nucleotide sequence ID" value="XM_002781949.1"/>
</dbReference>
<dbReference type="EMBL" id="GG674889">
    <property type="protein sequence ID" value="EER13790.1"/>
    <property type="molecule type" value="Genomic_DNA"/>
</dbReference>
<dbReference type="InParanoid" id="C5KP02"/>
<accession>C5KP02</accession>